<feature type="transmembrane region" description="Helical" evidence="9">
    <location>
        <begin position="255"/>
        <end position="282"/>
    </location>
</feature>
<comment type="subcellular location">
    <subcellularLocation>
        <location evidence="1 9">Cell membrane</location>
        <topology evidence="1 9">Multi-pass membrane protein</topology>
    </subcellularLocation>
</comment>
<dbReference type="InterPro" id="IPR022645">
    <property type="entry name" value="SecD/SecF_bac"/>
</dbReference>
<keyword evidence="8 9" id="KW-0472">Membrane</keyword>
<protein>
    <recommendedName>
        <fullName evidence="9">Protein-export membrane protein SecF</fullName>
    </recommendedName>
</protein>
<feature type="domain" description="Protein export membrane protein SecD/SecF C-terminal" evidence="10">
    <location>
        <begin position="95"/>
        <end position="284"/>
    </location>
</feature>
<evidence type="ECO:0000256" key="1">
    <source>
        <dbReference type="ARBA" id="ARBA00004651"/>
    </source>
</evidence>
<evidence type="ECO:0000256" key="6">
    <source>
        <dbReference type="ARBA" id="ARBA00022989"/>
    </source>
</evidence>
<dbReference type="PANTHER" id="PTHR30081">
    <property type="entry name" value="PROTEIN-EXPORT MEMBRANE PROTEIN SEC"/>
    <property type="match status" value="1"/>
</dbReference>
<comment type="similarity">
    <text evidence="9">Belongs to the SecD/SecF family. SecF subfamily.</text>
</comment>
<reference evidence="11 12" key="1">
    <citation type="journal article" date="2016" name="Nat. Commun.">
        <title>Thousands of microbial genomes shed light on interconnected biogeochemical processes in an aquifer system.</title>
        <authorList>
            <person name="Anantharaman K."/>
            <person name="Brown C.T."/>
            <person name="Hug L.A."/>
            <person name="Sharon I."/>
            <person name="Castelle C.J."/>
            <person name="Probst A.J."/>
            <person name="Thomas B.C."/>
            <person name="Singh A."/>
            <person name="Wilkins M.J."/>
            <person name="Karaoz U."/>
            <person name="Brodie E.L."/>
            <person name="Williams K.H."/>
            <person name="Hubbard S.S."/>
            <person name="Banfield J.F."/>
        </authorList>
    </citation>
    <scope>NUCLEOTIDE SEQUENCE [LARGE SCALE GENOMIC DNA]</scope>
</reference>
<dbReference type="PANTHER" id="PTHR30081:SF8">
    <property type="entry name" value="PROTEIN TRANSLOCASE SUBUNIT SECF"/>
    <property type="match status" value="1"/>
</dbReference>
<sequence>MINFIKYTKVYFIISIIFLSIGIFSMIKNGFIFGIDFTGGSIVEYKLTKNVNETNLKNKLKLSSIEIISINKTNDKIFSIRTSPINEDQEGELRKKIKDVFSTNVEILRFDSVGPALGRETVNKTFIASLVALAGILIYISFTFKKFSYGIAAVFATVHDFLILLGMYSLMTLFFSAEVDSLFITAVLTTMSFSVHDTIVVFDKIRDYKKTSALSIDILSNKALTETMVRSINNSLTIILMLIPLVVLGTESIRFFAAALLVGTITGTYSSPFIAVPLLVIFEKKK</sequence>
<dbReference type="Gene3D" id="1.20.1640.10">
    <property type="entry name" value="Multidrug efflux transporter AcrB transmembrane domain"/>
    <property type="match status" value="1"/>
</dbReference>
<dbReference type="NCBIfam" id="TIGR00966">
    <property type="entry name" value="transloc_SecF"/>
    <property type="match status" value="1"/>
</dbReference>
<evidence type="ECO:0000313" key="12">
    <source>
        <dbReference type="Proteomes" id="UP000177027"/>
    </source>
</evidence>
<dbReference type="InterPro" id="IPR022646">
    <property type="entry name" value="SecD/SecF_CS"/>
</dbReference>
<dbReference type="HAMAP" id="MF_01464_B">
    <property type="entry name" value="SecF_B"/>
    <property type="match status" value="1"/>
</dbReference>
<evidence type="ECO:0000256" key="5">
    <source>
        <dbReference type="ARBA" id="ARBA00022927"/>
    </source>
</evidence>
<dbReference type="InterPro" id="IPR048634">
    <property type="entry name" value="SecD_SecF_C"/>
</dbReference>
<dbReference type="Proteomes" id="UP000177027">
    <property type="component" value="Unassembled WGS sequence"/>
</dbReference>
<accession>A0A1F7HDD0</accession>
<dbReference type="GO" id="GO:0005886">
    <property type="term" value="C:plasma membrane"/>
    <property type="evidence" value="ECO:0007669"/>
    <property type="project" value="UniProtKB-SubCell"/>
</dbReference>
<dbReference type="EMBL" id="MFZS01000005">
    <property type="protein sequence ID" value="OGK29297.1"/>
    <property type="molecule type" value="Genomic_DNA"/>
</dbReference>
<dbReference type="SUPFAM" id="SSF82866">
    <property type="entry name" value="Multidrug efflux transporter AcrB transmembrane domain"/>
    <property type="match status" value="1"/>
</dbReference>
<dbReference type="AlphaFoldDB" id="A0A1F7HDD0"/>
<feature type="transmembrane region" description="Helical" evidence="9">
    <location>
        <begin position="126"/>
        <end position="144"/>
    </location>
</feature>
<evidence type="ECO:0000313" key="11">
    <source>
        <dbReference type="EMBL" id="OGK29297.1"/>
    </source>
</evidence>
<evidence type="ECO:0000259" key="10">
    <source>
        <dbReference type="Pfam" id="PF02355"/>
    </source>
</evidence>
<keyword evidence="5 9" id="KW-0653">Protein transport</keyword>
<evidence type="ECO:0000256" key="2">
    <source>
        <dbReference type="ARBA" id="ARBA00022448"/>
    </source>
</evidence>
<dbReference type="InterPro" id="IPR022813">
    <property type="entry name" value="SecD/SecF_arch_bac"/>
</dbReference>
<feature type="transmembrane region" description="Helical" evidence="9">
    <location>
        <begin position="151"/>
        <end position="175"/>
    </location>
</feature>
<gene>
    <name evidence="9" type="primary">secF</name>
    <name evidence="11" type="ORF">A3D06_01545</name>
</gene>
<comment type="caution">
    <text evidence="11">The sequence shown here is derived from an EMBL/GenBank/DDBJ whole genome shotgun (WGS) entry which is preliminary data.</text>
</comment>
<evidence type="ECO:0000256" key="9">
    <source>
        <dbReference type="HAMAP-Rule" id="MF_01464"/>
    </source>
</evidence>
<feature type="transmembrane region" description="Helical" evidence="9">
    <location>
        <begin position="181"/>
        <end position="202"/>
    </location>
</feature>
<comment type="function">
    <text evidence="9">Part of the Sec protein translocase complex. Interacts with the SecYEG preprotein conducting channel. SecDF uses the proton motive force (PMF) to complete protein translocation after the ATP-dependent function of SecA.</text>
</comment>
<keyword evidence="7 9" id="KW-0811">Translocation</keyword>
<evidence type="ECO:0000256" key="3">
    <source>
        <dbReference type="ARBA" id="ARBA00022475"/>
    </source>
</evidence>
<keyword evidence="4 9" id="KW-0812">Transmembrane</keyword>
<keyword evidence="6 9" id="KW-1133">Transmembrane helix</keyword>
<evidence type="ECO:0000256" key="8">
    <source>
        <dbReference type="ARBA" id="ARBA00023136"/>
    </source>
</evidence>
<keyword evidence="2 9" id="KW-0813">Transport</keyword>
<name>A0A1F7HDD0_9BACT</name>
<dbReference type="GO" id="GO:0065002">
    <property type="term" value="P:intracellular protein transmembrane transport"/>
    <property type="evidence" value="ECO:0007669"/>
    <property type="project" value="UniProtKB-UniRule"/>
</dbReference>
<dbReference type="PRINTS" id="PR01755">
    <property type="entry name" value="SECFTRNLCASE"/>
</dbReference>
<dbReference type="GO" id="GO:0015450">
    <property type="term" value="F:protein-transporting ATPase activity"/>
    <property type="evidence" value="ECO:0007669"/>
    <property type="project" value="InterPro"/>
</dbReference>
<keyword evidence="3 9" id="KW-1003">Cell membrane</keyword>
<organism evidence="11 12">
    <name type="scientific">Candidatus Roizmanbacteria bacterium RIFCSPHIGHO2_02_FULL_40_9</name>
    <dbReference type="NCBI Taxonomy" id="1802042"/>
    <lineage>
        <taxon>Bacteria</taxon>
        <taxon>Candidatus Roizmaniibacteriota</taxon>
    </lineage>
</organism>
<evidence type="ECO:0000256" key="4">
    <source>
        <dbReference type="ARBA" id="ARBA00022692"/>
    </source>
</evidence>
<dbReference type="Pfam" id="PF07549">
    <property type="entry name" value="Sec_GG"/>
    <property type="match status" value="1"/>
</dbReference>
<dbReference type="InterPro" id="IPR005665">
    <property type="entry name" value="SecF_bac"/>
</dbReference>
<dbReference type="GO" id="GO:0043952">
    <property type="term" value="P:protein transport by the Sec complex"/>
    <property type="evidence" value="ECO:0007669"/>
    <property type="project" value="UniProtKB-UniRule"/>
</dbReference>
<dbReference type="GO" id="GO:0006605">
    <property type="term" value="P:protein targeting"/>
    <property type="evidence" value="ECO:0007669"/>
    <property type="project" value="UniProtKB-UniRule"/>
</dbReference>
<evidence type="ECO:0000256" key="7">
    <source>
        <dbReference type="ARBA" id="ARBA00023010"/>
    </source>
</evidence>
<proteinExistence type="inferred from homology"/>
<feature type="transmembrane region" description="Helical" evidence="9">
    <location>
        <begin position="12"/>
        <end position="35"/>
    </location>
</feature>
<feature type="transmembrane region" description="Helical" evidence="9">
    <location>
        <begin position="232"/>
        <end position="249"/>
    </location>
</feature>
<dbReference type="Pfam" id="PF02355">
    <property type="entry name" value="SecD_SecF_C"/>
    <property type="match status" value="1"/>
</dbReference>
<comment type="subunit">
    <text evidence="9">Forms a complex with SecD. Part of the essential Sec protein translocation apparatus which comprises SecA, SecYEG and auxiliary proteins SecDF. Other proteins may also be involved.</text>
</comment>